<feature type="region of interest" description="Disordered" evidence="1">
    <location>
        <begin position="120"/>
        <end position="139"/>
    </location>
</feature>
<dbReference type="EMBL" id="JAUEPR010000050">
    <property type="protein sequence ID" value="KAK0471443.1"/>
    <property type="molecule type" value="Genomic_DNA"/>
</dbReference>
<proteinExistence type="predicted"/>
<dbReference type="AlphaFoldDB" id="A0AA39NU01"/>
<name>A0AA39NU01_9AGAR</name>
<evidence type="ECO:0000313" key="3">
    <source>
        <dbReference type="Proteomes" id="UP001175227"/>
    </source>
</evidence>
<dbReference type="Proteomes" id="UP001175227">
    <property type="component" value="Unassembled WGS sequence"/>
</dbReference>
<comment type="caution">
    <text evidence="2">The sequence shown here is derived from an EMBL/GenBank/DDBJ whole genome shotgun (WGS) entry which is preliminary data.</text>
</comment>
<reference evidence="2" key="1">
    <citation type="submission" date="2023-06" db="EMBL/GenBank/DDBJ databases">
        <authorList>
            <consortium name="Lawrence Berkeley National Laboratory"/>
            <person name="Ahrendt S."/>
            <person name="Sahu N."/>
            <person name="Indic B."/>
            <person name="Wong-Bajracharya J."/>
            <person name="Merenyi Z."/>
            <person name="Ke H.-M."/>
            <person name="Monk M."/>
            <person name="Kocsube S."/>
            <person name="Drula E."/>
            <person name="Lipzen A."/>
            <person name="Balint B."/>
            <person name="Henrissat B."/>
            <person name="Andreopoulos B."/>
            <person name="Martin F.M."/>
            <person name="Harder C.B."/>
            <person name="Rigling D."/>
            <person name="Ford K.L."/>
            <person name="Foster G.D."/>
            <person name="Pangilinan J."/>
            <person name="Papanicolaou A."/>
            <person name="Barry K."/>
            <person name="LaButti K."/>
            <person name="Viragh M."/>
            <person name="Koriabine M."/>
            <person name="Yan M."/>
            <person name="Riley R."/>
            <person name="Champramary S."/>
            <person name="Plett K.L."/>
            <person name="Tsai I.J."/>
            <person name="Slot J."/>
            <person name="Sipos G."/>
            <person name="Plett J."/>
            <person name="Nagy L.G."/>
            <person name="Grigoriev I.V."/>
        </authorList>
    </citation>
    <scope>NUCLEOTIDE SEQUENCE</scope>
    <source>
        <strain evidence="2">ICMP 16352</strain>
    </source>
</reference>
<feature type="compositionally biased region" description="Polar residues" evidence="1">
    <location>
        <begin position="129"/>
        <end position="139"/>
    </location>
</feature>
<evidence type="ECO:0000256" key="1">
    <source>
        <dbReference type="SAM" id="MobiDB-lite"/>
    </source>
</evidence>
<keyword evidence="3" id="KW-1185">Reference proteome</keyword>
<gene>
    <name evidence="2" type="ORF">IW261DRAFT_1425083</name>
</gene>
<protein>
    <submittedName>
        <fullName evidence="2">Uncharacterized protein</fullName>
    </submittedName>
</protein>
<organism evidence="2 3">
    <name type="scientific">Armillaria novae-zelandiae</name>
    <dbReference type="NCBI Taxonomy" id="153914"/>
    <lineage>
        <taxon>Eukaryota</taxon>
        <taxon>Fungi</taxon>
        <taxon>Dikarya</taxon>
        <taxon>Basidiomycota</taxon>
        <taxon>Agaricomycotina</taxon>
        <taxon>Agaricomycetes</taxon>
        <taxon>Agaricomycetidae</taxon>
        <taxon>Agaricales</taxon>
        <taxon>Marasmiineae</taxon>
        <taxon>Physalacriaceae</taxon>
        <taxon>Armillaria</taxon>
    </lineage>
</organism>
<evidence type="ECO:0000313" key="2">
    <source>
        <dbReference type="EMBL" id="KAK0471443.1"/>
    </source>
</evidence>
<sequence>MSGPFELRASGLSSPRIRHGVVKTKTTTMAQQRRHSTEIVEKEDEDEEKMKVSESFNVNACTGAALPQFPLGRAGRTNVVSLWFPFLVGDDDDDTSHHLRHFPPPLRVSARHVDVYYRDSPPKPYNHPGPSTSRHPSRAFSTDNRCVYRHFYASVCWVSINDDLETLPPSTRTTAVKAVKEELDELFPLPKRVRTRPTSSTINHSGHFVIVSERARAARLANACPALQHVDFTNGGQWRRPSPALPPLPRSRSSPCLPFEDLSVKKINREVVTPRLPRKVLPLTEQ</sequence>
<accession>A0AA39NU01</accession>